<keyword evidence="4" id="KW-1185">Reference proteome</keyword>
<organism evidence="3 4">
    <name type="scientific">Cylindrotheca closterium</name>
    <dbReference type="NCBI Taxonomy" id="2856"/>
    <lineage>
        <taxon>Eukaryota</taxon>
        <taxon>Sar</taxon>
        <taxon>Stramenopiles</taxon>
        <taxon>Ochrophyta</taxon>
        <taxon>Bacillariophyta</taxon>
        <taxon>Bacillariophyceae</taxon>
        <taxon>Bacillariophycidae</taxon>
        <taxon>Bacillariales</taxon>
        <taxon>Bacillariaceae</taxon>
        <taxon>Cylindrotheca</taxon>
    </lineage>
</organism>
<comment type="caution">
    <text evidence="3">The sequence shown here is derived from an EMBL/GenBank/DDBJ whole genome shotgun (WGS) entry which is preliminary data.</text>
</comment>
<evidence type="ECO:0000259" key="2">
    <source>
        <dbReference type="Pfam" id="PF18087"/>
    </source>
</evidence>
<evidence type="ECO:0000256" key="1">
    <source>
        <dbReference type="SAM" id="SignalP"/>
    </source>
</evidence>
<gene>
    <name evidence="3" type="ORF">CYCCA115_LOCUS15188</name>
</gene>
<dbReference type="InterPro" id="IPR040858">
    <property type="entry name" value="Raf1_C"/>
</dbReference>
<accession>A0AAD2JJ57</accession>
<name>A0AAD2JJ57_9STRA</name>
<sequence length="215" mass="23499">MNALRLIFVFGLMAESTVAWSPAKQQYFRQETGLAMSGSLHGQDSCFLPLKQLDQDYFAPRIIQIAGAYPGLTKEEFMAVSSEPAAPEGQWTYDFSDPDGPQLGTVALDGGSVVAACEDPVAIIAEHTSLAVPLPDAITEPVDLIVLVDRAATHFAERRFLLIEENGELVIGAFETKQDLPAGCEILGQVQLCQIPWLPSMKKTKTGFMEVDEYF</sequence>
<dbReference type="Pfam" id="PF18087">
    <property type="entry name" value="RuBisCo_chap_C"/>
    <property type="match status" value="1"/>
</dbReference>
<dbReference type="AlphaFoldDB" id="A0AAD2JJ57"/>
<feature type="domain" description="Rubisco accumulation factor 1 C-terminal" evidence="2">
    <location>
        <begin position="48"/>
        <end position="193"/>
    </location>
</feature>
<protein>
    <recommendedName>
        <fullName evidence="2">Rubisco accumulation factor 1 C-terminal domain-containing protein</fullName>
    </recommendedName>
</protein>
<dbReference type="Proteomes" id="UP001295423">
    <property type="component" value="Unassembled WGS sequence"/>
</dbReference>
<feature type="chain" id="PRO_5042207641" description="Rubisco accumulation factor 1 C-terminal domain-containing protein" evidence="1">
    <location>
        <begin position="20"/>
        <end position="215"/>
    </location>
</feature>
<reference evidence="3" key="1">
    <citation type="submission" date="2023-08" db="EMBL/GenBank/DDBJ databases">
        <authorList>
            <person name="Audoor S."/>
            <person name="Bilcke G."/>
        </authorList>
    </citation>
    <scope>NUCLEOTIDE SEQUENCE</scope>
</reference>
<keyword evidence="1" id="KW-0732">Signal</keyword>
<evidence type="ECO:0000313" key="4">
    <source>
        <dbReference type="Proteomes" id="UP001295423"/>
    </source>
</evidence>
<dbReference type="EMBL" id="CAKOGP040001869">
    <property type="protein sequence ID" value="CAJ1954594.1"/>
    <property type="molecule type" value="Genomic_DNA"/>
</dbReference>
<feature type="signal peptide" evidence="1">
    <location>
        <begin position="1"/>
        <end position="19"/>
    </location>
</feature>
<proteinExistence type="predicted"/>
<evidence type="ECO:0000313" key="3">
    <source>
        <dbReference type="EMBL" id="CAJ1954594.1"/>
    </source>
</evidence>